<proteinExistence type="predicted"/>
<protein>
    <submittedName>
        <fullName evidence="2">Putative ovule protein</fullName>
    </submittedName>
</protein>
<sequence>MYVVSLSYFGFTVSVFYCSAFGFDMFLRLILPMGRIYFFFVRFQMYLSFVFLYHCVFELNLGLFGSFGATVIYCFSA</sequence>
<reference evidence="2" key="1">
    <citation type="submission" date="2015-12" db="EMBL/GenBank/DDBJ databases">
        <title>Gene expression during late stages of embryo sac development: a critical building block for successful pollen-pistil interactions.</title>
        <authorList>
            <person name="Liu Y."/>
            <person name="Joly V."/>
            <person name="Sabar M."/>
            <person name="Matton D.P."/>
        </authorList>
    </citation>
    <scope>NUCLEOTIDE SEQUENCE</scope>
</reference>
<keyword evidence="1" id="KW-0472">Membrane</keyword>
<feature type="transmembrane region" description="Helical" evidence="1">
    <location>
        <begin position="6"/>
        <end position="27"/>
    </location>
</feature>
<dbReference type="EMBL" id="GEDG01038850">
    <property type="protein sequence ID" value="JAP07394.1"/>
    <property type="molecule type" value="Transcribed_RNA"/>
</dbReference>
<keyword evidence="1" id="KW-0812">Transmembrane</keyword>
<name>A0A0V0GH14_SOLCH</name>
<dbReference type="AlphaFoldDB" id="A0A0V0GH14"/>
<keyword evidence="1" id="KW-1133">Transmembrane helix</keyword>
<organism evidence="2">
    <name type="scientific">Solanum chacoense</name>
    <name type="common">Chaco potato</name>
    <dbReference type="NCBI Taxonomy" id="4108"/>
    <lineage>
        <taxon>Eukaryota</taxon>
        <taxon>Viridiplantae</taxon>
        <taxon>Streptophyta</taxon>
        <taxon>Embryophyta</taxon>
        <taxon>Tracheophyta</taxon>
        <taxon>Spermatophyta</taxon>
        <taxon>Magnoliopsida</taxon>
        <taxon>eudicotyledons</taxon>
        <taxon>Gunneridae</taxon>
        <taxon>Pentapetalae</taxon>
        <taxon>asterids</taxon>
        <taxon>lamiids</taxon>
        <taxon>Solanales</taxon>
        <taxon>Solanaceae</taxon>
        <taxon>Solanoideae</taxon>
        <taxon>Solaneae</taxon>
        <taxon>Solanum</taxon>
    </lineage>
</organism>
<evidence type="ECO:0000313" key="2">
    <source>
        <dbReference type="EMBL" id="JAP07394.1"/>
    </source>
</evidence>
<evidence type="ECO:0000256" key="1">
    <source>
        <dbReference type="SAM" id="Phobius"/>
    </source>
</evidence>
<accession>A0A0V0GH14</accession>